<evidence type="ECO:0000256" key="3">
    <source>
        <dbReference type="ARBA" id="ARBA00022801"/>
    </source>
</evidence>
<evidence type="ECO:0000256" key="2">
    <source>
        <dbReference type="ARBA" id="ARBA00022729"/>
    </source>
</evidence>
<evidence type="ECO:0000256" key="1">
    <source>
        <dbReference type="ARBA" id="ARBA00010088"/>
    </source>
</evidence>
<evidence type="ECO:0000256" key="5">
    <source>
        <dbReference type="SAM" id="SignalP"/>
    </source>
</evidence>
<keyword evidence="9" id="KW-1185">Reference proteome</keyword>
<evidence type="ECO:0000256" key="4">
    <source>
        <dbReference type="SAM" id="MobiDB-lite"/>
    </source>
</evidence>
<dbReference type="Pfam" id="PF08386">
    <property type="entry name" value="Abhydrolase_4"/>
    <property type="match status" value="1"/>
</dbReference>
<dbReference type="InterPro" id="IPR029058">
    <property type="entry name" value="AB_hydrolase_fold"/>
</dbReference>
<dbReference type="GO" id="GO:0016787">
    <property type="term" value="F:hydrolase activity"/>
    <property type="evidence" value="ECO:0007669"/>
    <property type="project" value="UniProtKB-KW"/>
</dbReference>
<evidence type="ECO:0000313" key="9">
    <source>
        <dbReference type="Proteomes" id="UP000263377"/>
    </source>
</evidence>
<feature type="chain" id="PRO_5038838753" evidence="5">
    <location>
        <begin position="27"/>
        <end position="535"/>
    </location>
</feature>
<dbReference type="Proteomes" id="UP000263377">
    <property type="component" value="Unassembled WGS sequence"/>
</dbReference>
<comment type="caution">
    <text evidence="8">The sequence shown here is derived from an EMBL/GenBank/DDBJ whole genome shotgun (WGS) entry which is preliminary data.</text>
</comment>
<feature type="domain" description="Peptidase S33 tripeptidyl aminopeptidase-like C-terminal" evidence="7">
    <location>
        <begin position="430"/>
        <end position="534"/>
    </location>
</feature>
<dbReference type="AlphaFoldDB" id="A0A372ZL02"/>
<dbReference type="EMBL" id="QVIG01000002">
    <property type="protein sequence ID" value="RGD55915.1"/>
    <property type="molecule type" value="Genomic_DNA"/>
</dbReference>
<sequence length="535" mass="54247">MHTVVRGAGALGLTVLLLTAATGCQGDGSSAAEPAPTSPTSPTTGTAAATGTATAAATGLAAQQLDWHACPAPTGAQGDGTAPAADWQCATLKTPLDHGKPDGTTIGLALIRSRAKDEQHRIGSLLFNFGGPGASGVATLPALAATYSSLNSRYDLVSFDPRGVGASDGVTCLDDRAMDAATAADSTPDTPDAVKALDDGNARFVAACEHNSGAVLPYVDTERAARDMDLMRQVLGDPKLSYFGISYGTQLGGVYAHLFPQQVGRMVLDSVVDPTKDPQQAALGQAQGFQLALDDFMKACAAQVGAACPTGAGGDEGTAKVTALVQKLAQSPLPTTQGRQLTESLAITGIAGALYSQETWPVLAAGLTQAMDQGTGDTLLQLSDALNGRDAQGHYSNLNAANRAISCVDARQRYSDQDVQQQLPQFQAASPVFGSYTAWGLTACTGWPVPGKAAHPEVSAPGAAPILVVGTTGDPATPVEGARTMAQQLGAGVGVTVTLQGEGHGGYNTGNPCLKQTVDAYLLDGTVPADGTTCG</sequence>
<dbReference type="PANTHER" id="PTHR43248">
    <property type="entry name" value="2-SUCCINYL-6-HYDROXY-2,4-CYCLOHEXADIENE-1-CARBOXYLATE SYNTHASE"/>
    <property type="match status" value="1"/>
</dbReference>
<dbReference type="RefSeq" id="WP_117492219.1">
    <property type="nucleotide sequence ID" value="NZ_QVIG01000002.1"/>
</dbReference>
<dbReference type="InterPro" id="IPR013595">
    <property type="entry name" value="Pept_S33_TAP-like_C"/>
</dbReference>
<dbReference type="InterPro" id="IPR000073">
    <property type="entry name" value="AB_hydrolase_1"/>
</dbReference>
<dbReference type="Gene3D" id="3.40.50.1820">
    <property type="entry name" value="alpha/beta hydrolase"/>
    <property type="match status" value="1"/>
</dbReference>
<feature type="region of interest" description="Disordered" evidence="4">
    <location>
        <begin position="25"/>
        <end position="51"/>
    </location>
</feature>
<keyword evidence="2 5" id="KW-0732">Signal</keyword>
<dbReference type="SUPFAM" id="SSF53474">
    <property type="entry name" value="alpha/beta-Hydrolases"/>
    <property type="match status" value="1"/>
</dbReference>
<protein>
    <submittedName>
        <fullName evidence="8">Alpha/beta hydrolase</fullName>
    </submittedName>
</protein>
<dbReference type="PANTHER" id="PTHR43248:SF29">
    <property type="entry name" value="TRIPEPTIDYL AMINOPEPTIDASE"/>
    <property type="match status" value="1"/>
</dbReference>
<dbReference type="InterPro" id="IPR051601">
    <property type="entry name" value="Serine_prot/Carboxylest_S33"/>
</dbReference>
<feature type="domain" description="AB hydrolase-1" evidence="6">
    <location>
        <begin position="125"/>
        <end position="304"/>
    </location>
</feature>
<gene>
    <name evidence="8" type="ORF">DR950_36890</name>
</gene>
<comment type="similarity">
    <text evidence="1">Belongs to the peptidase S33 family.</text>
</comment>
<name>A0A372ZL02_9ACTN</name>
<evidence type="ECO:0000259" key="6">
    <source>
        <dbReference type="Pfam" id="PF00561"/>
    </source>
</evidence>
<organism evidence="8 9">
    <name type="scientific">Kitasatospora xanthocidica</name>
    <dbReference type="NCBI Taxonomy" id="83382"/>
    <lineage>
        <taxon>Bacteria</taxon>
        <taxon>Bacillati</taxon>
        <taxon>Actinomycetota</taxon>
        <taxon>Actinomycetes</taxon>
        <taxon>Kitasatosporales</taxon>
        <taxon>Streptomycetaceae</taxon>
        <taxon>Kitasatospora</taxon>
    </lineage>
</organism>
<keyword evidence="3 8" id="KW-0378">Hydrolase</keyword>
<feature type="signal peptide" evidence="5">
    <location>
        <begin position="1"/>
        <end position="26"/>
    </location>
</feature>
<reference evidence="8 9" key="1">
    <citation type="submission" date="2018-08" db="EMBL/GenBank/DDBJ databases">
        <title>Diversity &amp; Physiological Properties of Lignin-Decomposing Actinobacteria from Soil.</title>
        <authorList>
            <person name="Roh S.G."/>
            <person name="Kim S.B."/>
        </authorList>
    </citation>
    <scope>NUCLEOTIDE SEQUENCE [LARGE SCALE GENOMIC DNA]</scope>
    <source>
        <strain evidence="8 9">MMS17-GH009</strain>
    </source>
</reference>
<accession>A0A372ZL02</accession>
<dbReference type="Pfam" id="PF00561">
    <property type="entry name" value="Abhydrolase_1"/>
    <property type="match status" value="1"/>
</dbReference>
<dbReference type="PROSITE" id="PS51257">
    <property type="entry name" value="PROKAR_LIPOPROTEIN"/>
    <property type="match status" value="1"/>
</dbReference>
<proteinExistence type="inferred from homology"/>
<evidence type="ECO:0000313" key="8">
    <source>
        <dbReference type="EMBL" id="RGD55915.1"/>
    </source>
</evidence>
<evidence type="ECO:0000259" key="7">
    <source>
        <dbReference type="Pfam" id="PF08386"/>
    </source>
</evidence>